<feature type="compositionally biased region" description="Polar residues" evidence="1">
    <location>
        <begin position="116"/>
        <end position="132"/>
    </location>
</feature>
<accession>J9GYX0</accession>
<dbReference type="AlphaFoldDB" id="J9GYX0"/>
<keyword evidence="3" id="KW-0547">Nucleotide-binding</keyword>
<reference evidence="3" key="1">
    <citation type="journal article" date="2012" name="PLoS ONE">
        <title>Gene sets for utilization of primary and secondary nutrition supplies in the distal gut of endangered iberian lynx.</title>
        <authorList>
            <person name="Alcaide M."/>
            <person name="Messina E."/>
            <person name="Richter M."/>
            <person name="Bargiela R."/>
            <person name="Peplies J."/>
            <person name="Huws S.A."/>
            <person name="Newbold C.J."/>
            <person name="Golyshin P.N."/>
            <person name="Simon M.A."/>
            <person name="Lopez G."/>
            <person name="Yakimov M.M."/>
            <person name="Ferrer M."/>
        </authorList>
    </citation>
    <scope>NUCLEOTIDE SEQUENCE</scope>
</reference>
<dbReference type="SUPFAM" id="SSF52540">
    <property type="entry name" value="P-loop containing nucleoside triphosphate hydrolases"/>
    <property type="match status" value="1"/>
</dbReference>
<keyword evidence="3" id="KW-0378">Hydrolase</keyword>
<keyword evidence="3" id="KW-0067">ATP-binding</keyword>
<dbReference type="EMBL" id="AMCI01001275">
    <property type="protein sequence ID" value="EJX06055.1"/>
    <property type="molecule type" value="Genomic_DNA"/>
</dbReference>
<feature type="non-terminal residue" evidence="3">
    <location>
        <position position="506"/>
    </location>
</feature>
<proteinExistence type="predicted"/>
<feature type="compositionally biased region" description="Basic and acidic residues" evidence="1">
    <location>
        <begin position="134"/>
        <end position="149"/>
    </location>
</feature>
<dbReference type="Pfam" id="PF05272">
    <property type="entry name" value="VapE-like_dom"/>
    <property type="match status" value="1"/>
</dbReference>
<dbReference type="PANTHER" id="PTHR34985">
    <property type="entry name" value="SLR0554 PROTEIN"/>
    <property type="match status" value="1"/>
</dbReference>
<feature type="region of interest" description="Disordered" evidence="1">
    <location>
        <begin position="101"/>
        <end position="155"/>
    </location>
</feature>
<comment type="caution">
    <text evidence="3">The sequence shown here is derived from an EMBL/GenBank/DDBJ whole genome shotgun (WGS) entry which is preliminary data.</text>
</comment>
<evidence type="ECO:0000259" key="2">
    <source>
        <dbReference type="Pfam" id="PF05272"/>
    </source>
</evidence>
<evidence type="ECO:0000256" key="1">
    <source>
        <dbReference type="SAM" id="MobiDB-lite"/>
    </source>
</evidence>
<name>J9GYX0_9ZZZZ</name>
<dbReference type="InterPro" id="IPR007936">
    <property type="entry name" value="VapE-like_dom"/>
</dbReference>
<protein>
    <submittedName>
        <fullName evidence="3">Helicase</fullName>
    </submittedName>
</protein>
<organism evidence="3">
    <name type="scientific">gut metagenome</name>
    <dbReference type="NCBI Taxonomy" id="749906"/>
    <lineage>
        <taxon>unclassified sequences</taxon>
        <taxon>metagenomes</taxon>
        <taxon>organismal metagenomes</taxon>
    </lineage>
</organism>
<dbReference type="InterPro" id="IPR027417">
    <property type="entry name" value="P-loop_NTPase"/>
</dbReference>
<dbReference type="PANTHER" id="PTHR34985:SF1">
    <property type="entry name" value="SLR0554 PROTEIN"/>
    <property type="match status" value="1"/>
</dbReference>
<gene>
    <name evidence="3" type="ORF">EVA_05837</name>
</gene>
<evidence type="ECO:0000313" key="3">
    <source>
        <dbReference type="EMBL" id="EJX06055.1"/>
    </source>
</evidence>
<keyword evidence="3" id="KW-0347">Helicase</keyword>
<dbReference type="GO" id="GO:0004386">
    <property type="term" value="F:helicase activity"/>
    <property type="evidence" value="ECO:0007669"/>
    <property type="project" value="UniProtKB-KW"/>
</dbReference>
<sequence>MLLKQLFSQWFGKATSAAVNTPAASSEEASLRFLAELQQCCAALPKGRAEVVFADQEFHISMRWHTDEATPQPSSKALAFWINGENLDVDYQELPWESTEMEATGDAVKTNEKSEPSTPSTPIKATDLSQQAAVKEEVESRHQEEEKTKSTPRQRAVREMKSYLLDHYAFRYNCISARTEYAPLVGEQVVGPYKAVLTRVQNRLSQEVINEGIPCNDHDVKRFVESENAAIPTFHPFLSFMKNLPEWDGEDRVTPLAQRISTQTLWVRGFHRWMLAMAAQWMEMPGERVQANNVMPLLVSDRQGLGKSTFCRRLLPEELRAYYTDTYDLSGKSNMVSRLISFGLVNLDEFDQIPASRMAKLKNILQSEDQHYRRPYSRSEEYLPRIASFIGTSNRHDLLTDLTGSRRFLCVEVTNVIDRSPIDYAQLYAQLKYELLHGERCWFSKEEEAEIQMNNHDFYTITPAEEVVREHVTFATEEEDGACFCSASALYTQLKKRHASALHDCS</sequence>
<feature type="domain" description="Virulence-associated protein E-like" evidence="2">
    <location>
        <begin position="243"/>
        <end position="458"/>
    </location>
</feature>